<dbReference type="InterPro" id="IPR050270">
    <property type="entry name" value="DegV_domain_contain"/>
</dbReference>
<evidence type="ECO:0000256" key="1">
    <source>
        <dbReference type="ARBA" id="ARBA00023121"/>
    </source>
</evidence>
<dbReference type="NCBIfam" id="TIGR00762">
    <property type="entry name" value="DegV"/>
    <property type="match status" value="1"/>
</dbReference>
<dbReference type="Proteomes" id="UP001235343">
    <property type="component" value="Unassembled WGS sequence"/>
</dbReference>
<dbReference type="InterPro" id="IPR043168">
    <property type="entry name" value="DegV_C"/>
</dbReference>
<gene>
    <name evidence="2" type="ORF">QQS35_01880</name>
</gene>
<keyword evidence="1" id="KW-0446">Lipid-binding</keyword>
<organism evidence="2 3">
    <name type="scientific">Aquibacillus rhizosphaerae</name>
    <dbReference type="NCBI Taxonomy" id="3051431"/>
    <lineage>
        <taxon>Bacteria</taxon>
        <taxon>Bacillati</taxon>
        <taxon>Bacillota</taxon>
        <taxon>Bacilli</taxon>
        <taxon>Bacillales</taxon>
        <taxon>Bacillaceae</taxon>
        <taxon>Aquibacillus</taxon>
    </lineage>
</organism>
<proteinExistence type="predicted"/>
<dbReference type="PANTHER" id="PTHR33434:SF2">
    <property type="entry name" value="FATTY ACID-BINDING PROTEIN TM_1468"/>
    <property type="match status" value="1"/>
</dbReference>
<dbReference type="Gene3D" id="3.30.1180.10">
    <property type="match status" value="1"/>
</dbReference>
<sequence length="280" mass="31208">MKVAIVTDSTAYIPSDIREKWNIHMVPLNVVLEDASYQEEVDLTTDKFYDLVRGLEVLPKTSQPSIGLLTETYNQLAETHDDVISIHLSSGISGTFQTALAANQMVEDIDIHAFDSEISAMPQGFYVLEAAEMAEKGATAAEIMARLHEMKQSMRAYFMVDDLSHLHRGGRLSGAQALLGSVLQVKPLLHFVDTKIVPFEKIRTHKKALKRLQSLFAEDAQARVPIRGVVIHANRPQEAEQLRQELQEQYPHVELTVSHFGPVIGTHLGEGALGLGWYLK</sequence>
<protein>
    <submittedName>
        <fullName evidence="2">DegV family protein</fullName>
    </submittedName>
</protein>
<comment type="caution">
    <text evidence="2">The sequence shown here is derived from an EMBL/GenBank/DDBJ whole genome shotgun (WGS) entry which is preliminary data.</text>
</comment>
<dbReference type="PANTHER" id="PTHR33434">
    <property type="entry name" value="DEGV DOMAIN-CONTAINING PROTEIN DR_1986-RELATED"/>
    <property type="match status" value="1"/>
</dbReference>
<dbReference type="InterPro" id="IPR003797">
    <property type="entry name" value="DegV"/>
</dbReference>
<evidence type="ECO:0000313" key="3">
    <source>
        <dbReference type="Proteomes" id="UP001235343"/>
    </source>
</evidence>
<dbReference type="SUPFAM" id="SSF82549">
    <property type="entry name" value="DAK1/DegV-like"/>
    <property type="match status" value="1"/>
</dbReference>
<reference evidence="2 3" key="1">
    <citation type="submission" date="2023-06" db="EMBL/GenBank/DDBJ databases">
        <title>Aquibacillus rhizosphaerae LR5S19.</title>
        <authorList>
            <person name="Sun J.-Q."/>
        </authorList>
    </citation>
    <scope>NUCLEOTIDE SEQUENCE [LARGE SCALE GENOMIC DNA]</scope>
    <source>
        <strain evidence="2 3">LR5S19</strain>
    </source>
</reference>
<dbReference type="PROSITE" id="PS51482">
    <property type="entry name" value="DEGV"/>
    <property type="match status" value="1"/>
</dbReference>
<keyword evidence="3" id="KW-1185">Reference proteome</keyword>
<dbReference type="RefSeq" id="WP_285930068.1">
    <property type="nucleotide sequence ID" value="NZ_JASTZU010000012.1"/>
</dbReference>
<accession>A0ABT7L1Y4</accession>
<evidence type="ECO:0000313" key="2">
    <source>
        <dbReference type="EMBL" id="MDL4839212.1"/>
    </source>
</evidence>
<name>A0ABT7L1Y4_9BACI</name>
<dbReference type="Gene3D" id="3.40.50.10170">
    <property type="match status" value="1"/>
</dbReference>
<dbReference type="EMBL" id="JASTZU010000012">
    <property type="protein sequence ID" value="MDL4839212.1"/>
    <property type="molecule type" value="Genomic_DNA"/>
</dbReference>
<dbReference type="Pfam" id="PF02645">
    <property type="entry name" value="DegV"/>
    <property type="match status" value="1"/>
</dbReference>